<dbReference type="Gene3D" id="2.80.10.50">
    <property type="match status" value="1"/>
</dbReference>
<dbReference type="GO" id="GO:0046373">
    <property type="term" value="P:L-arabinose metabolic process"/>
    <property type="evidence" value="ECO:0007669"/>
    <property type="project" value="InterPro"/>
</dbReference>
<name>F6Y0H0_CIOIN</name>
<dbReference type="AlphaFoldDB" id="F6Y0H0"/>
<dbReference type="Pfam" id="PF00084">
    <property type="entry name" value="Sushi"/>
    <property type="match status" value="1"/>
</dbReference>
<sequence length="248" mass="27462">MHFLNVGIFLVLAFIHPSQQWFYMHGDMPDCVPQKTPLHGQKWCNFTRKSSELGAVCHFKCNEGYYLQGASINTCVAYHSNRMAKFDQSGGKCLPRPPAFTSSISGPFKFSPRTNSTIYLSAGENSRLVATPTPTNHGQYFEVLGGGMINRPGAVSFLSRRFSGRYVVVQGTRLLIVSAHHINGALGSFHNVSSFYTRQDKFIAGFAAFESVMEPGKFITISGDSVRMLTPTTHEQKMSASFTCKLQP</sequence>
<keyword evidence="1" id="KW-1015">Disulfide bond</keyword>
<evidence type="ECO:0000313" key="4">
    <source>
        <dbReference type="Ensembl" id="ENSCINP00000001878.3"/>
    </source>
</evidence>
<dbReference type="InterPro" id="IPR036195">
    <property type="entry name" value="AbfB_ABD_sf"/>
</dbReference>
<reference evidence="4" key="3">
    <citation type="submission" date="2025-09" db="UniProtKB">
        <authorList>
            <consortium name="Ensembl"/>
        </authorList>
    </citation>
    <scope>IDENTIFICATION</scope>
</reference>
<feature type="domain" description="Sushi" evidence="3">
    <location>
        <begin position="31"/>
        <end position="93"/>
    </location>
</feature>
<dbReference type="InterPro" id="IPR035976">
    <property type="entry name" value="Sushi/SCR/CCP_sf"/>
</dbReference>
<evidence type="ECO:0000256" key="2">
    <source>
        <dbReference type="SAM" id="SignalP"/>
    </source>
</evidence>
<dbReference type="SUPFAM" id="SSF57535">
    <property type="entry name" value="Complement control module/SCR domain"/>
    <property type="match status" value="1"/>
</dbReference>
<reference evidence="4" key="2">
    <citation type="submission" date="2025-08" db="UniProtKB">
        <authorList>
            <consortium name="Ensembl"/>
        </authorList>
    </citation>
    <scope>IDENTIFICATION</scope>
</reference>
<evidence type="ECO:0000259" key="3">
    <source>
        <dbReference type="SMART" id="SM00032"/>
    </source>
</evidence>
<reference evidence="5" key="1">
    <citation type="journal article" date="2002" name="Science">
        <title>The draft genome of Ciona intestinalis: insights into chordate and vertebrate origins.</title>
        <authorList>
            <person name="Dehal P."/>
            <person name="Satou Y."/>
            <person name="Campbell R.K."/>
            <person name="Chapman J."/>
            <person name="Degnan B."/>
            <person name="De Tomaso A."/>
            <person name="Davidson B."/>
            <person name="Di Gregorio A."/>
            <person name="Gelpke M."/>
            <person name="Goodstein D.M."/>
            <person name="Harafuji N."/>
            <person name="Hastings K.E."/>
            <person name="Ho I."/>
            <person name="Hotta K."/>
            <person name="Huang W."/>
            <person name="Kawashima T."/>
            <person name="Lemaire P."/>
            <person name="Martinez D."/>
            <person name="Meinertzhagen I.A."/>
            <person name="Necula S."/>
            <person name="Nonaka M."/>
            <person name="Putnam N."/>
            <person name="Rash S."/>
            <person name="Saiga H."/>
            <person name="Satake M."/>
            <person name="Terry A."/>
            <person name="Yamada L."/>
            <person name="Wang H.G."/>
            <person name="Awazu S."/>
            <person name="Azumi K."/>
            <person name="Boore J."/>
            <person name="Branno M."/>
            <person name="Chin-Bow S."/>
            <person name="DeSantis R."/>
            <person name="Doyle S."/>
            <person name="Francino P."/>
            <person name="Keys D.N."/>
            <person name="Haga S."/>
            <person name="Hayashi H."/>
            <person name="Hino K."/>
            <person name="Imai K.S."/>
            <person name="Inaba K."/>
            <person name="Kano S."/>
            <person name="Kobayashi K."/>
            <person name="Kobayashi M."/>
            <person name="Lee B.I."/>
            <person name="Makabe K.W."/>
            <person name="Manohar C."/>
            <person name="Matassi G."/>
            <person name="Medina M."/>
            <person name="Mochizuki Y."/>
            <person name="Mount S."/>
            <person name="Morishita T."/>
            <person name="Miura S."/>
            <person name="Nakayama A."/>
            <person name="Nishizaka S."/>
            <person name="Nomoto H."/>
            <person name="Ohta F."/>
            <person name="Oishi K."/>
            <person name="Rigoutsos I."/>
            <person name="Sano M."/>
            <person name="Sasaki A."/>
            <person name="Sasakura Y."/>
            <person name="Shoguchi E."/>
            <person name="Shin-i T."/>
            <person name="Spagnuolo A."/>
            <person name="Stainier D."/>
            <person name="Suzuki M.M."/>
            <person name="Tassy O."/>
            <person name="Takatori N."/>
            <person name="Tokuoka M."/>
            <person name="Yagi K."/>
            <person name="Yoshizaki F."/>
            <person name="Wada S."/>
            <person name="Zhang C."/>
            <person name="Hyatt P.D."/>
            <person name="Larimer F."/>
            <person name="Detter C."/>
            <person name="Doggett N."/>
            <person name="Glavina T."/>
            <person name="Hawkins T."/>
            <person name="Richardson P."/>
            <person name="Lucas S."/>
            <person name="Kohara Y."/>
            <person name="Levine M."/>
            <person name="Satoh N."/>
            <person name="Rokhsar D.S."/>
        </authorList>
    </citation>
    <scope>NUCLEOTIDE SEQUENCE [LARGE SCALE GENOMIC DNA]</scope>
</reference>
<feature type="signal peptide" evidence="2">
    <location>
        <begin position="1"/>
        <end position="20"/>
    </location>
</feature>
<dbReference type="SUPFAM" id="SSF110221">
    <property type="entry name" value="AbfB domain"/>
    <property type="match status" value="1"/>
</dbReference>
<proteinExistence type="predicted"/>
<dbReference type="Ensembl" id="ENSCINT00000001878.3">
    <property type="protein sequence ID" value="ENSCINP00000001878.3"/>
    <property type="gene ID" value="ENSCING00000001012.3"/>
</dbReference>
<dbReference type="CDD" id="cd00033">
    <property type="entry name" value="CCP"/>
    <property type="match status" value="1"/>
</dbReference>
<dbReference type="GeneTree" id="ENSGT00530000069228"/>
<evidence type="ECO:0000313" key="5">
    <source>
        <dbReference type="Proteomes" id="UP000008144"/>
    </source>
</evidence>
<dbReference type="InParanoid" id="F6Y0H0"/>
<dbReference type="CDD" id="cd23398">
    <property type="entry name" value="beta-trefoil_ABD_OTOG-like"/>
    <property type="match status" value="1"/>
</dbReference>
<dbReference type="GO" id="GO:0046556">
    <property type="term" value="F:alpha-L-arabinofuranosidase activity"/>
    <property type="evidence" value="ECO:0007669"/>
    <property type="project" value="InterPro"/>
</dbReference>
<protein>
    <recommendedName>
        <fullName evidence="3">Sushi domain-containing protein</fullName>
    </recommendedName>
</protein>
<dbReference type="Gene3D" id="2.10.70.10">
    <property type="entry name" value="Complement Module, domain 1"/>
    <property type="match status" value="1"/>
</dbReference>
<dbReference type="InterPro" id="IPR000436">
    <property type="entry name" value="Sushi_SCR_CCP_dom"/>
</dbReference>
<dbReference type="Proteomes" id="UP000008144">
    <property type="component" value="Unassembled WGS sequence"/>
</dbReference>
<dbReference type="HOGENOM" id="CLU_1122237_0_0_1"/>
<accession>F6Y0H0</accession>
<organism evidence="4 5">
    <name type="scientific">Ciona intestinalis</name>
    <name type="common">Transparent sea squirt</name>
    <name type="synonym">Ascidia intestinalis</name>
    <dbReference type="NCBI Taxonomy" id="7719"/>
    <lineage>
        <taxon>Eukaryota</taxon>
        <taxon>Metazoa</taxon>
        <taxon>Chordata</taxon>
        <taxon>Tunicata</taxon>
        <taxon>Ascidiacea</taxon>
        <taxon>Phlebobranchia</taxon>
        <taxon>Cionidae</taxon>
        <taxon>Ciona</taxon>
    </lineage>
</organism>
<evidence type="ECO:0000256" key="1">
    <source>
        <dbReference type="ARBA" id="ARBA00023157"/>
    </source>
</evidence>
<keyword evidence="5" id="KW-1185">Reference proteome</keyword>
<keyword evidence="2" id="KW-0732">Signal</keyword>
<dbReference type="SMART" id="SM00032">
    <property type="entry name" value="CCP"/>
    <property type="match status" value="1"/>
</dbReference>
<feature type="chain" id="PRO_5003346401" description="Sushi domain-containing protein" evidence="2">
    <location>
        <begin position="21"/>
        <end position="248"/>
    </location>
</feature>